<comment type="domain">
    <text evidence="10">IleRS has two distinct active sites: one for aminoacylation and one for editing. The misactivated valine is translocated from the active site to the editing site, which sterically excludes the correctly activated isoleucine. The single editing site contains two valyl binding pockets, one specific for each substrate (Val-AMP or Val-tRNA(Ile)).</text>
</comment>
<gene>
    <name evidence="10 14" type="primary">ileS</name>
    <name evidence="14" type="ORF">QJ522_10645</name>
</gene>
<feature type="short sequence motif" description="'KMSKS' region" evidence="10">
    <location>
        <begin position="635"/>
        <end position="639"/>
    </location>
</feature>
<feature type="domain" description="Zinc finger FPG/IleRS-type" evidence="12">
    <location>
        <begin position="922"/>
        <end position="949"/>
    </location>
</feature>
<evidence type="ECO:0000259" key="12">
    <source>
        <dbReference type="Pfam" id="PF06827"/>
    </source>
</evidence>
<keyword evidence="2 10" id="KW-0963">Cytoplasm</keyword>
<comment type="subunit">
    <text evidence="10">Monomer.</text>
</comment>
<feature type="short sequence motif" description="'HIGH' region" evidence="10">
    <location>
        <begin position="63"/>
        <end position="73"/>
    </location>
</feature>
<dbReference type="InterPro" id="IPR033708">
    <property type="entry name" value="Anticodon_Ile_BEm"/>
</dbReference>
<dbReference type="PANTHER" id="PTHR42765:SF1">
    <property type="entry name" value="ISOLEUCINE--TRNA LIGASE, MITOCHONDRIAL"/>
    <property type="match status" value="1"/>
</dbReference>
<dbReference type="SUPFAM" id="SSF50677">
    <property type="entry name" value="ValRS/IleRS/LeuRS editing domain"/>
    <property type="match status" value="1"/>
</dbReference>
<keyword evidence="3 10" id="KW-0436">Ligase</keyword>
<dbReference type="InterPro" id="IPR010663">
    <property type="entry name" value="Znf_FPG/IleRS"/>
</dbReference>
<evidence type="ECO:0000256" key="10">
    <source>
        <dbReference type="HAMAP-Rule" id="MF_02002"/>
    </source>
</evidence>
<evidence type="ECO:0000256" key="1">
    <source>
        <dbReference type="ARBA" id="ARBA00006887"/>
    </source>
</evidence>
<comment type="catalytic activity">
    <reaction evidence="9 10">
        <text>tRNA(Ile) + L-isoleucine + ATP = L-isoleucyl-tRNA(Ile) + AMP + diphosphate</text>
        <dbReference type="Rhea" id="RHEA:11060"/>
        <dbReference type="Rhea" id="RHEA-COMP:9666"/>
        <dbReference type="Rhea" id="RHEA-COMP:9695"/>
        <dbReference type="ChEBI" id="CHEBI:30616"/>
        <dbReference type="ChEBI" id="CHEBI:33019"/>
        <dbReference type="ChEBI" id="CHEBI:58045"/>
        <dbReference type="ChEBI" id="CHEBI:78442"/>
        <dbReference type="ChEBI" id="CHEBI:78528"/>
        <dbReference type="ChEBI" id="CHEBI:456215"/>
        <dbReference type="EC" id="6.1.1.5"/>
    </reaction>
</comment>
<accession>A0AAW6TY21</accession>
<dbReference type="Gene3D" id="1.10.730.20">
    <property type="match status" value="1"/>
</dbReference>
<keyword evidence="5 10" id="KW-0067">ATP-binding</keyword>
<evidence type="ECO:0000256" key="7">
    <source>
        <dbReference type="ARBA" id="ARBA00023146"/>
    </source>
</evidence>
<evidence type="ECO:0000256" key="5">
    <source>
        <dbReference type="ARBA" id="ARBA00022840"/>
    </source>
</evidence>
<protein>
    <recommendedName>
        <fullName evidence="10">Isoleucine--tRNA ligase</fullName>
        <ecNumber evidence="10">6.1.1.5</ecNumber>
    </recommendedName>
    <alternativeName>
        <fullName evidence="10">Isoleucyl-tRNA synthetase</fullName>
        <shortName evidence="10">IleRS</shortName>
    </alternativeName>
</protein>
<name>A0AAW6TY21_9BACT</name>
<comment type="cofactor">
    <cofactor evidence="10">
        <name>Zn(2+)</name>
        <dbReference type="ChEBI" id="CHEBI:29105"/>
    </cofactor>
    <text evidence="10">Binds 1 zinc ion per subunit.</text>
</comment>
<feature type="domain" description="Methionyl/Valyl/Leucyl/Isoleucyl-tRNA synthetase anticodon-binding" evidence="13">
    <location>
        <begin position="718"/>
        <end position="873"/>
    </location>
</feature>
<dbReference type="GO" id="GO:0002161">
    <property type="term" value="F:aminoacyl-tRNA deacylase activity"/>
    <property type="evidence" value="ECO:0007669"/>
    <property type="project" value="InterPro"/>
</dbReference>
<evidence type="ECO:0000256" key="6">
    <source>
        <dbReference type="ARBA" id="ARBA00022917"/>
    </source>
</evidence>
<dbReference type="SUPFAM" id="SSF52374">
    <property type="entry name" value="Nucleotidylyl transferase"/>
    <property type="match status" value="1"/>
</dbReference>
<dbReference type="Gene3D" id="1.10.10.830">
    <property type="entry name" value="Ile-tRNA synthetase CP2 domain-like"/>
    <property type="match status" value="1"/>
</dbReference>
<keyword evidence="10" id="KW-0479">Metal-binding</keyword>
<feature type="binding site" evidence="10">
    <location>
        <position position="638"/>
    </location>
    <ligand>
        <name>ATP</name>
        <dbReference type="ChEBI" id="CHEBI:30616"/>
    </ligand>
</feature>
<dbReference type="CDD" id="cd07960">
    <property type="entry name" value="Anticodon_Ia_Ile_BEm"/>
    <property type="match status" value="1"/>
</dbReference>
<dbReference type="EC" id="6.1.1.5" evidence="10"/>
<keyword evidence="7 10" id="KW-0030">Aminoacyl-tRNA synthetase</keyword>
<dbReference type="InterPro" id="IPR002301">
    <property type="entry name" value="Ile-tRNA-ligase"/>
</dbReference>
<dbReference type="InterPro" id="IPR014729">
    <property type="entry name" value="Rossmann-like_a/b/a_fold"/>
</dbReference>
<evidence type="ECO:0000256" key="4">
    <source>
        <dbReference type="ARBA" id="ARBA00022741"/>
    </source>
</evidence>
<keyword evidence="4 10" id="KW-0547">Nucleotide-binding</keyword>
<feature type="binding site" evidence="10">
    <location>
        <position position="594"/>
    </location>
    <ligand>
        <name>L-isoleucyl-5'-AMP</name>
        <dbReference type="ChEBI" id="CHEBI:178002"/>
    </ligand>
</feature>
<dbReference type="PANTHER" id="PTHR42765">
    <property type="entry name" value="SOLEUCYL-TRNA SYNTHETASE"/>
    <property type="match status" value="1"/>
</dbReference>
<dbReference type="GO" id="GO:0000049">
    <property type="term" value="F:tRNA binding"/>
    <property type="evidence" value="ECO:0007669"/>
    <property type="project" value="InterPro"/>
</dbReference>
<proteinExistence type="inferred from homology"/>
<comment type="subcellular location">
    <subcellularLocation>
        <location evidence="10">Cytoplasm</location>
    </subcellularLocation>
</comment>
<dbReference type="RefSeq" id="WP_349244909.1">
    <property type="nucleotide sequence ID" value="NZ_JASCXX010000011.1"/>
</dbReference>
<dbReference type="Pfam" id="PF00133">
    <property type="entry name" value="tRNA-synt_1"/>
    <property type="match status" value="1"/>
</dbReference>
<dbReference type="GO" id="GO:0005829">
    <property type="term" value="C:cytosol"/>
    <property type="evidence" value="ECO:0007669"/>
    <property type="project" value="TreeGrafter"/>
</dbReference>
<dbReference type="FunFam" id="3.40.50.620:FF:000092">
    <property type="entry name" value="Isoleucine--tRNA ligase"/>
    <property type="match status" value="1"/>
</dbReference>
<feature type="binding site" evidence="10">
    <location>
        <position position="923"/>
    </location>
    <ligand>
        <name>Zn(2+)</name>
        <dbReference type="ChEBI" id="CHEBI:29105"/>
    </ligand>
</feature>
<dbReference type="Gene3D" id="3.90.740.10">
    <property type="entry name" value="Valyl/Leucyl/Isoleucyl-tRNA synthetase, editing domain"/>
    <property type="match status" value="1"/>
</dbReference>
<dbReference type="Proteomes" id="UP001431776">
    <property type="component" value="Unassembled WGS sequence"/>
</dbReference>
<dbReference type="GO" id="GO:0006428">
    <property type="term" value="P:isoleucyl-tRNA aminoacylation"/>
    <property type="evidence" value="ECO:0007669"/>
    <property type="project" value="UniProtKB-UniRule"/>
</dbReference>
<feature type="binding site" evidence="10">
    <location>
        <position position="926"/>
    </location>
    <ligand>
        <name>Zn(2+)</name>
        <dbReference type="ChEBI" id="CHEBI:29105"/>
    </ligand>
</feature>
<dbReference type="InterPro" id="IPR002300">
    <property type="entry name" value="aa-tRNA-synth_Ia"/>
</dbReference>
<dbReference type="AlphaFoldDB" id="A0AAW6TY21"/>
<dbReference type="InterPro" id="IPR050081">
    <property type="entry name" value="Ile-tRNA_ligase"/>
</dbReference>
<dbReference type="Gene3D" id="3.40.50.620">
    <property type="entry name" value="HUPs"/>
    <property type="match status" value="2"/>
</dbReference>
<evidence type="ECO:0000256" key="9">
    <source>
        <dbReference type="ARBA" id="ARBA00048359"/>
    </source>
</evidence>
<dbReference type="HAMAP" id="MF_02002">
    <property type="entry name" value="Ile_tRNA_synth_type1"/>
    <property type="match status" value="1"/>
</dbReference>
<dbReference type="EMBL" id="JASCXX010000011">
    <property type="protein sequence ID" value="MDI6449500.1"/>
    <property type="molecule type" value="Genomic_DNA"/>
</dbReference>
<evidence type="ECO:0000256" key="3">
    <source>
        <dbReference type="ARBA" id="ARBA00022598"/>
    </source>
</evidence>
<dbReference type="InterPro" id="IPR001412">
    <property type="entry name" value="aa-tRNA-synth_I_CS"/>
</dbReference>
<comment type="function">
    <text evidence="8 10">Catalyzes the attachment of isoleucine to tRNA(Ile). As IleRS can inadvertently accommodate and process structurally similar amino acids such as valine, to avoid such errors it has two additional distinct tRNA(Ile)-dependent editing activities. One activity is designated as 'pretransfer' editing and involves the hydrolysis of activated Val-AMP. The other activity is designated 'posttransfer' editing and involves deacylation of mischarged Val-tRNA(Ile).</text>
</comment>
<organism evidence="14 15">
    <name type="scientific">Anaerobaca lacustris</name>
    <dbReference type="NCBI Taxonomy" id="3044600"/>
    <lineage>
        <taxon>Bacteria</taxon>
        <taxon>Pseudomonadati</taxon>
        <taxon>Planctomycetota</taxon>
        <taxon>Phycisphaerae</taxon>
        <taxon>Sedimentisphaerales</taxon>
        <taxon>Anaerobacaceae</taxon>
        <taxon>Anaerobaca</taxon>
    </lineage>
</organism>
<dbReference type="PROSITE" id="PS00178">
    <property type="entry name" value="AA_TRNA_LIGASE_I"/>
    <property type="match status" value="1"/>
</dbReference>
<reference evidence="14" key="1">
    <citation type="submission" date="2023-05" db="EMBL/GenBank/DDBJ databases">
        <title>Anaerotaeda fermentans gen. nov., sp. nov., a novel anaerobic planctomycete of the new family within the order Sedimentisphaerales isolated from Taman Peninsula, Russia.</title>
        <authorList>
            <person name="Khomyakova M.A."/>
            <person name="Merkel A.Y."/>
            <person name="Slobodkin A.I."/>
        </authorList>
    </citation>
    <scope>NUCLEOTIDE SEQUENCE</scope>
    <source>
        <strain evidence="14">M17dextr</strain>
    </source>
</reference>
<dbReference type="InterPro" id="IPR023585">
    <property type="entry name" value="Ile-tRNA-ligase_type1"/>
</dbReference>
<comment type="caution">
    <text evidence="14">The sequence shown here is derived from an EMBL/GenBank/DDBJ whole genome shotgun (WGS) entry which is preliminary data.</text>
</comment>
<dbReference type="NCBIfam" id="TIGR00392">
    <property type="entry name" value="ileS"/>
    <property type="match status" value="1"/>
</dbReference>
<keyword evidence="10" id="KW-0862">Zinc</keyword>
<dbReference type="PRINTS" id="PR00984">
    <property type="entry name" value="TRNASYNTHILE"/>
</dbReference>
<dbReference type="Pfam" id="PF08264">
    <property type="entry name" value="Anticodon_1"/>
    <property type="match status" value="1"/>
</dbReference>
<evidence type="ECO:0000313" key="15">
    <source>
        <dbReference type="Proteomes" id="UP001431776"/>
    </source>
</evidence>
<keyword evidence="15" id="KW-1185">Reference proteome</keyword>
<dbReference type="InterPro" id="IPR009008">
    <property type="entry name" value="Val/Leu/Ile-tRNA-synth_edit"/>
</dbReference>
<feature type="binding site" evidence="10">
    <location>
        <position position="943"/>
    </location>
    <ligand>
        <name>Zn(2+)</name>
        <dbReference type="ChEBI" id="CHEBI:29105"/>
    </ligand>
</feature>
<evidence type="ECO:0000259" key="11">
    <source>
        <dbReference type="Pfam" id="PF00133"/>
    </source>
</evidence>
<feature type="binding site" evidence="10">
    <location>
        <position position="946"/>
    </location>
    <ligand>
        <name>Zn(2+)</name>
        <dbReference type="ChEBI" id="CHEBI:29105"/>
    </ligand>
</feature>
<dbReference type="GO" id="GO:0005524">
    <property type="term" value="F:ATP binding"/>
    <property type="evidence" value="ECO:0007669"/>
    <property type="project" value="UniProtKB-UniRule"/>
</dbReference>
<dbReference type="GO" id="GO:0008270">
    <property type="term" value="F:zinc ion binding"/>
    <property type="evidence" value="ECO:0007669"/>
    <property type="project" value="UniProtKB-UniRule"/>
</dbReference>
<dbReference type="SUPFAM" id="SSF47323">
    <property type="entry name" value="Anticodon-binding domain of a subclass of class I aminoacyl-tRNA synthetases"/>
    <property type="match status" value="1"/>
</dbReference>
<dbReference type="InterPro" id="IPR009080">
    <property type="entry name" value="tRNAsynth_Ia_anticodon-bd"/>
</dbReference>
<evidence type="ECO:0000313" key="14">
    <source>
        <dbReference type="EMBL" id="MDI6449500.1"/>
    </source>
</evidence>
<keyword evidence="6 10" id="KW-0648">Protein biosynthesis</keyword>
<evidence type="ECO:0000256" key="8">
    <source>
        <dbReference type="ARBA" id="ARBA00025217"/>
    </source>
</evidence>
<sequence length="953" mass="107446">MADENKTNYRDTLNLPQTSFAMKANLVQREPQMRKRWAQENIYTQIREARLGAPLYILHDGPPYANGDIHMGHVINKVLKDFVVKYRTMTGFDAPYIPGWDCHGLPIEAKVMTELGEKVRQMSKTEVRRDCMKYAGKYVKLQGRQFQDLGVFGDFENPYLTFKPQYEAGILEVFAMLVEKGLVYRQLKPIHWSVGCETALAEAELEYKDIASPSIFVNFSATEETTARLIELGLVTSEQAKDAEVALMIWTTTPWTLAANLAVAVHPHLEYVSLSYEKDGRKCVSIVAADRIEAVVAAGALTEGQYTISEKKVKGSELEGLRYRHPFIETNPTDKDAYMVILAEYVTTEDGTGLVHTAPGHGQEDYVSGQRYNLAIYSPVQDDGSYDETVPDWLRGENVLTVDKLVNERLAQSGRLFAHREIVHSYPHCWRSKGPVIFRATEQWFVGVDKELPETGRNLRAMAMDAVEKVRWIPAWGQKRIAGMLESRPDWCISRQRSWGLPIPVFVMPDGQTLLTKESVMAVAAHVGQRGSNSWFTDSPREILGDDFALPEGFDLDQLRKEENIFDVWFESGCSWYSVAAAAGWSVPVDLYLEGSDQHRGWFQLSLLPALGATGKPPFKSVLTHGFTVDEKGMKQSKSLGNYVNAQDEIAKYGSDILRLWVASVNYQEDVRCNDELIGRTQDAYRKIRNTLRYLLGNIDGFEPALDAIKYDRMFEIDKWAMCQLHKLIADVTESYENFVFHRAFSLLYNFCTVEMSSVYMDVLKDRMYCDAYDGLSRRSGQTVMYEILSALVRMLAPILAHTAEEAWEAMPFKPQDCASVHLANMPKVDAAIDYAGQQAKWQKIMTLRDEVLRALEGLRQDKTIASNQEATVTMRCTDEDAAAIEAFGVEAFAALCIVSEVMLERSAETTTVVASKSPHAKCQRCWNYWPSVGADAARPDLCQRCATVVASA</sequence>
<dbReference type="Pfam" id="PF06827">
    <property type="entry name" value="zf-FPG_IleRS"/>
    <property type="match status" value="1"/>
</dbReference>
<feature type="domain" description="Aminoacyl-tRNA synthetase class Ia" evidence="11">
    <location>
        <begin position="33"/>
        <end position="672"/>
    </location>
</feature>
<evidence type="ECO:0000256" key="2">
    <source>
        <dbReference type="ARBA" id="ARBA00022490"/>
    </source>
</evidence>
<dbReference type="InterPro" id="IPR013155">
    <property type="entry name" value="M/V/L/I-tRNA-synth_anticd-bd"/>
</dbReference>
<dbReference type="GO" id="GO:0004822">
    <property type="term" value="F:isoleucine-tRNA ligase activity"/>
    <property type="evidence" value="ECO:0007669"/>
    <property type="project" value="UniProtKB-UniRule"/>
</dbReference>
<evidence type="ECO:0000259" key="13">
    <source>
        <dbReference type="Pfam" id="PF08264"/>
    </source>
</evidence>
<comment type="similarity">
    <text evidence="1 10">Belongs to the class-I aminoacyl-tRNA synthetase family. IleS type 1 subfamily.</text>
</comment>